<name>A0AAV8UKV7_9RHOD</name>
<dbReference type="InterPro" id="IPR006634">
    <property type="entry name" value="TLC-dom"/>
</dbReference>
<dbReference type="PANTHER" id="PTHR13439">
    <property type="entry name" value="CT120 PROTEIN"/>
    <property type="match status" value="1"/>
</dbReference>
<feature type="transmembrane region" description="Helical" evidence="6">
    <location>
        <begin position="148"/>
        <end position="166"/>
    </location>
</feature>
<comment type="subcellular location">
    <subcellularLocation>
        <location evidence="1">Membrane</location>
        <topology evidence="1">Multi-pass membrane protein</topology>
    </subcellularLocation>
</comment>
<feature type="transmembrane region" description="Helical" evidence="6">
    <location>
        <begin position="27"/>
        <end position="48"/>
    </location>
</feature>
<dbReference type="GO" id="GO:0016020">
    <property type="term" value="C:membrane"/>
    <property type="evidence" value="ECO:0007669"/>
    <property type="project" value="UniProtKB-SubCell"/>
</dbReference>
<dbReference type="Proteomes" id="UP001157974">
    <property type="component" value="Unassembled WGS sequence"/>
</dbReference>
<keyword evidence="3 6" id="KW-1133">Transmembrane helix</keyword>
<dbReference type="InterPro" id="IPR050846">
    <property type="entry name" value="TLCD"/>
</dbReference>
<dbReference type="PANTHER" id="PTHR13439:SF0">
    <property type="entry name" value="TOPOISOMERASE I DAMAGE AFFECTED PROTEIN 4"/>
    <property type="match status" value="1"/>
</dbReference>
<organism evidence="8 9">
    <name type="scientific">Rhodosorus marinus</name>
    <dbReference type="NCBI Taxonomy" id="101924"/>
    <lineage>
        <taxon>Eukaryota</taxon>
        <taxon>Rhodophyta</taxon>
        <taxon>Stylonematophyceae</taxon>
        <taxon>Stylonematales</taxon>
        <taxon>Stylonemataceae</taxon>
        <taxon>Rhodosorus</taxon>
    </lineage>
</organism>
<evidence type="ECO:0000313" key="8">
    <source>
        <dbReference type="EMBL" id="KAJ8902101.1"/>
    </source>
</evidence>
<dbReference type="GO" id="GO:0005783">
    <property type="term" value="C:endoplasmic reticulum"/>
    <property type="evidence" value="ECO:0007669"/>
    <property type="project" value="TreeGrafter"/>
</dbReference>
<feature type="domain" description="TLC" evidence="7">
    <location>
        <begin position="63"/>
        <end position="273"/>
    </location>
</feature>
<feature type="transmembrane region" description="Helical" evidence="6">
    <location>
        <begin position="172"/>
        <end position="191"/>
    </location>
</feature>
<keyword evidence="9" id="KW-1185">Reference proteome</keyword>
<dbReference type="Pfam" id="PF03798">
    <property type="entry name" value="TRAM_LAG1_CLN8"/>
    <property type="match status" value="1"/>
</dbReference>
<evidence type="ECO:0000256" key="1">
    <source>
        <dbReference type="ARBA" id="ARBA00004141"/>
    </source>
</evidence>
<evidence type="ECO:0000259" key="7">
    <source>
        <dbReference type="PROSITE" id="PS50922"/>
    </source>
</evidence>
<evidence type="ECO:0000256" key="3">
    <source>
        <dbReference type="ARBA" id="ARBA00022989"/>
    </source>
</evidence>
<evidence type="ECO:0000256" key="6">
    <source>
        <dbReference type="SAM" id="Phobius"/>
    </source>
</evidence>
<dbReference type="AlphaFoldDB" id="A0AAV8UKV7"/>
<dbReference type="PROSITE" id="PS50922">
    <property type="entry name" value="TLC"/>
    <property type="match status" value="1"/>
</dbReference>
<evidence type="ECO:0000256" key="2">
    <source>
        <dbReference type="ARBA" id="ARBA00022692"/>
    </source>
</evidence>
<dbReference type="GO" id="GO:0055088">
    <property type="term" value="P:lipid homeostasis"/>
    <property type="evidence" value="ECO:0007669"/>
    <property type="project" value="TreeGrafter"/>
</dbReference>
<accession>A0AAV8UKV7</accession>
<reference evidence="8 9" key="1">
    <citation type="journal article" date="2023" name="Nat. Commun.">
        <title>Origin of minicircular mitochondrial genomes in red algae.</title>
        <authorList>
            <person name="Lee Y."/>
            <person name="Cho C.H."/>
            <person name="Lee Y.M."/>
            <person name="Park S.I."/>
            <person name="Yang J.H."/>
            <person name="West J.A."/>
            <person name="Bhattacharya D."/>
            <person name="Yoon H.S."/>
        </authorList>
    </citation>
    <scope>NUCLEOTIDE SEQUENCE [LARGE SCALE GENOMIC DNA]</scope>
    <source>
        <strain evidence="8 9">CCMP1338</strain>
        <tissue evidence="8">Whole cell</tissue>
    </source>
</reference>
<evidence type="ECO:0000313" key="9">
    <source>
        <dbReference type="Proteomes" id="UP001157974"/>
    </source>
</evidence>
<feature type="transmembrane region" description="Helical" evidence="6">
    <location>
        <begin position="203"/>
        <end position="220"/>
    </location>
</feature>
<proteinExistence type="predicted"/>
<gene>
    <name evidence="8" type="ORF">NDN08_006509</name>
</gene>
<keyword evidence="4 5" id="KW-0472">Membrane</keyword>
<dbReference type="EMBL" id="JAMWBK010000009">
    <property type="protein sequence ID" value="KAJ8902101.1"/>
    <property type="molecule type" value="Genomic_DNA"/>
</dbReference>
<evidence type="ECO:0000256" key="4">
    <source>
        <dbReference type="ARBA" id="ARBA00023136"/>
    </source>
</evidence>
<evidence type="ECO:0000256" key="5">
    <source>
        <dbReference type="PROSITE-ProRule" id="PRU00205"/>
    </source>
</evidence>
<feature type="transmembrane region" description="Helical" evidence="6">
    <location>
        <begin position="240"/>
        <end position="261"/>
    </location>
</feature>
<keyword evidence="2 5" id="KW-0812">Transmembrane</keyword>
<protein>
    <recommendedName>
        <fullName evidence="7">TLC domain-containing protein</fullName>
    </recommendedName>
</protein>
<feature type="transmembrane region" description="Helical" evidence="6">
    <location>
        <begin position="68"/>
        <end position="86"/>
    </location>
</feature>
<sequence>MSTVVEWIVWLFEIDSDRIWHVEAVRFSVWLFIWSIISIICDCAVARWSDSKRCFLNPSVKEGFRATAGSYITSLVHSLLVSFRGIDHIRRTLPLPMDVRIQPPLNVDSFDSEAWLGPLKTNRIFMAYLLIDMVRVIIAWPKLGQYDFIFHHLGFMSVSIVGATTISAPFQFGWLIVGEVSTIFLNSRWFLIKLGYGATPIMTAANILFALSFFIFRIVIYTFGVYELYYSSQYLTRPNLVGRCMLIGGILIGYVLNIFWFKKIALLGFSKNQKEKGKTT</sequence>
<comment type="caution">
    <text evidence="8">The sequence shown here is derived from an EMBL/GenBank/DDBJ whole genome shotgun (WGS) entry which is preliminary data.</text>
</comment>
<dbReference type="SMART" id="SM00724">
    <property type="entry name" value="TLC"/>
    <property type="match status" value="1"/>
</dbReference>